<dbReference type="FunFam" id="2.20.25.350:FF:000001">
    <property type="entry name" value="Eukaryotic translation initiation factor 5"/>
    <property type="match status" value="1"/>
</dbReference>
<dbReference type="InterPro" id="IPR016190">
    <property type="entry name" value="Transl_init_fac_IF2/IF5_Zn-bd"/>
</dbReference>
<feature type="domain" description="W2" evidence="6">
    <location>
        <begin position="226"/>
        <end position="382"/>
    </location>
</feature>
<dbReference type="Gene3D" id="1.25.40.180">
    <property type="match status" value="1"/>
</dbReference>
<sequence>MSLVNICRSNNDPFYRYKMPLIQAKTEGSGNGIKTNILNLSDVATALARPASYVMKYFGFELGAQTTIDEKNEKFLINGVHGVKELQDCLDGFIDKFVLCLQCKNPETVLEIVGKDNLQRDCKACGKITRVNPTYKLVSYILKNPPKKESKKSSKKANTASANVIGGGKSISDIANRQQRKNTDDDVSVGEAGSKEKVIVKDEDWSVDMSEDAIKARARELEKLNIGESRIKYQEFGNWLLSSDELPSDIEIYKKIISDKINNDRQTVEVLAQVLFDDDIADEIVNHKGLLAKLLTSEKMEKSLLGGIERMIGVKHPELIPKVPKILMLLYDNDLVSEDVIRDWGSHVSKKYVDKETSRNIRKAARPFLKWLDEAEEDSEEEESDDE</sequence>
<dbReference type="GO" id="GO:0005525">
    <property type="term" value="F:GTP binding"/>
    <property type="evidence" value="ECO:0007669"/>
    <property type="project" value="UniProtKB-KW"/>
</dbReference>
<dbReference type="GO" id="GO:0003743">
    <property type="term" value="F:translation initiation factor activity"/>
    <property type="evidence" value="ECO:0007669"/>
    <property type="project" value="UniProtKB-KW"/>
</dbReference>
<dbReference type="SUPFAM" id="SSF100966">
    <property type="entry name" value="Translation initiation factor 2 beta, aIF2beta, N-terminal domain"/>
    <property type="match status" value="1"/>
</dbReference>
<name>A0A1V2LHU6_PICKU</name>
<dbReference type="EMBL" id="MQVM01000099">
    <property type="protein sequence ID" value="ONH70498.1"/>
    <property type="molecule type" value="Genomic_DNA"/>
</dbReference>
<evidence type="ECO:0000313" key="9">
    <source>
        <dbReference type="Proteomes" id="UP000189274"/>
    </source>
</evidence>
<dbReference type="FunFam" id="3.30.30.170:FF:000002">
    <property type="entry name" value="Eukaryotic translation initiation factor 5"/>
    <property type="match status" value="1"/>
</dbReference>
<dbReference type="Pfam" id="PF02020">
    <property type="entry name" value="W2"/>
    <property type="match status" value="1"/>
</dbReference>
<dbReference type="InterPro" id="IPR016189">
    <property type="entry name" value="Transl_init_fac_IF2/IF5_N"/>
</dbReference>
<dbReference type="InterPro" id="IPR016024">
    <property type="entry name" value="ARM-type_fold"/>
</dbReference>
<dbReference type="Gene3D" id="3.30.30.170">
    <property type="match status" value="1"/>
</dbReference>
<reference evidence="8" key="2">
    <citation type="submission" date="2017-01" db="EMBL/GenBank/DDBJ databases">
        <authorList>
            <person name="Mah S.A."/>
            <person name="Swanson W.J."/>
            <person name="Moy G.W."/>
            <person name="Vacquier V.D."/>
        </authorList>
    </citation>
    <scope>NUCLEOTIDE SEQUENCE [LARGE SCALE GENOMIC DNA]</scope>
    <source>
        <strain evidence="8">129</strain>
    </source>
</reference>
<organism evidence="8 9">
    <name type="scientific">Pichia kudriavzevii</name>
    <name type="common">Yeast</name>
    <name type="synonym">Issatchenkia orientalis</name>
    <dbReference type="NCBI Taxonomy" id="4909"/>
    <lineage>
        <taxon>Eukaryota</taxon>
        <taxon>Fungi</taxon>
        <taxon>Dikarya</taxon>
        <taxon>Ascomycota</taxon>
        <taxon>Saccharomycotina</taxon>
        <taxon>Pichiomycetes</taxon>
        <taxon>Pichiales</taxon>
        <taxon>Pichiaceae</taxon>
        <taxon>Pichia</taxon>
    </lineage>
</organism>
<proteinExistence type="inferred from homology"/>
<dbReference type="AlphaFoldDB" id="A0A1V2LHU6"/>
<dbReference type="InterPro" id="IPR045196">
    <property type="entry name" value="IF2/IF5"/>
</dbReference>
<dbReference type="SMART" id="SM00515">
    <property type="entry name" value="eIF5C"/>
    <property type="match status" value="1"/>
</dbReference>
<keyword evidence="2 8" id="KW-0396">Initiation factor</keyword>
<keyword evidence="5" id="KW-0342">GTP-binding</keyword>
<dbReference type="GO" id="GO:0001732">
    <property type="term" value="P:formation of cytoplasmic translation initiation complex"/>
    <property type="evidence" value="ECO:0007669"/>
    <property type="project" value="TreeGrafter"/>
</dbReference>
<dbReference type="PANTHER" id="PTHR23001">
    <property type="entry name" value="EUKARYOTIC TRANSLATION INITIATION FACTOR"/>
    <property type="match status" value="1"/>
</dbReference>
<dbReference type="PROSITE" id="PS51363">
    <property type="entry name" value="W2"/>
    <property type="match status" value="1"/>
</dbReference>
<evidence type="ECO:0000256" key="1">
    <source>
        <dbReference type="ARBA" id="ARBA00010397"/>
    </source>
</evidence>
<protein>
    <submittedName>
        <fullName evidence="8">Eukaryotic translation initiation factor 5</fullName>
    </submittedName>
</protein>
<dbReference type="VEuPathDB" id="FungiDB:C5L36_0A06590"/>
<reference evidence="9" key="1">
    <citation type="journal article" date="2017" name="Genome Announc.">
        <title>Genome sequences of Cyberlindnera fabianii 65, Pichia kudriavzevii 129, and Saccharomyces cerevisiae 131 isolated from fermented masau fruits in Zimbabwe.</title>
        <authorList>
            <person name="van Rijswijck I.M.H."/>
            <person name="Derks M.F.L."/>
            <person name="Abee T."/>
            <person name="de Ridder D."/>
            <person name="Smid E.J."/>
        </authorList>
    </citation>
    <scope>NUCLEOTIDE SEQUENCE [LARGE SCALE GENOMIC DNA]</scope>
    <source>
        <strain evidence="9">129</strain>
    </source>
</reference>
<comment type="similarity">
    <text evidence="1">Belongs to the eIF-2-beta/eIF-5 family.</text>
</comment>
<dbReference type="InterPro" id="IPR002735">
    <property type="entry name" value="Transl_init_fac_IF2/IF5_dom"/>
</dbReference>
<evidence type="ECO:0000256" key="2">
    <source>
        <dbReference type="ARBA" id="ARBA00022540"/>
    </source>
</evidence>
<evidence type="ECO:0000256" key="5">
    <source>
        <dbReference type="ARBA" id="ARBA00023134"/>
    </source>
</evidence>
<keyword evidence="4" id="KW-0648">Protein biosynthesis</keyword>
<dbReference type="GO" id="GO:0005829">
    <property type="term" value="C:cytosol"/>
    <property type="evidence" value="ECO:0007669"/>
    <property type="project" value="TreeGrafter"/>
</dbReference>
<dbReference type="GO" id="GO:0005092">
    <property type="term" value="F:GDP-dissociation inhibitor activity"/>
    <property type="evidence" value="ECO:0007669"/>
    <property type="project" value="TreeGrafter"/>
</dbReference>
<dbReference type="SMART" id="SM00653">
    <property type="entry name" value="eIF2B_5"/>
    <property type="match status" value="1"/>
</dbReference>
<dbReference type="InterPro" id="IPR003307">
    <property type="entry name" value="W2_domain"/>
</dbReference>
<evidence type="ECO:0000313" key="8">
    <source>
        <dbReference type="EMBL" id="ONH71718.1"/>
    </source>
</evidence>
<comment type="caution">
    <text evidence="8">The sequence shown here is derived from an EMBL/GenBank/DDBJ whole genome shotgun (WGS) entry which is preliminary data.</text>
</comment>
<dbReference type="SUPFAM" id="SSF75689">
    <property type="entry name" value="Zinc-binding domain of translation initiation factor 2 beta"/>
    <property type="match status" value="1"/>
</dbReference>
<dbReference type="PANTHER" id="PTHR23001:SF7">
    <property type="entry name" value="EUKARYOTIC TRANSLATION INITIATION FACTOR 5"/>
    <property type="match status" value="1"/>
</dbReference>
<evidence type="ECO:0000256" key="4">
    <source>
        <dbReference type="ARBA" id="ARBA00022917"/>
    </source>
</evidence>
<evidence type="ECO:0000259" key="6">
    <source>
        <dbReference type="PROSITE" id="PS51363"/>
    </source>
</evidence>
<evidence type="ECO:0000313" key="7">
    <source>
        <dbReference type="EMBL" id="ONH70498.1"/>
    </source>
</evidence>
<dbReference type="CDD" id="cd11561">
    <property type="entry name" value="W2_eIF5"/>
    <property type="match status" value="1"/>
</dbReference>
<keyword evidence="3" id="KW-0547">Nucleotide-binding</keyword>
<dbReference type="GO" id="GO:0071074">
    <property type="term" value="F:eukaryotic initiation factor eIF2 binding"/>
    <property type="evidence" value="ECO:0007669"/>
    <property type="project" value="TreeGrafter"/>
</dbReference>
<dbReference type="SUPFAM" id="SSF48371">
    <property type="entry name" value="ARM repeat"/>
    <property type="match status" value="1"/>
</dbReference>
<dbReference type="FunFam" id="1.25.40.180:FF:000031">
    <property type="entry name" value="Eukaryotic translation initiation factor 5"/>
    <property type="match status" value="1"/>
</dbReference>
<gene>
    <name evidence="8" type="ORF">BOH78_4309</name>
    <name evidence="7" type="ORF">BOH78_5177</name>
</gene>
<dbReference type="Proteomes" id="UP000189274">
    <property type="component" value="Unassembled WGS sequence"/>
</dbReference>
<dbReference type="Pfam" id="PF01873">
    <property type="entry name" value="eIF-5_eIF-2B"/>
    <property type="match status" value="1"/>
</dbReference>
<dbReference type="Gene3D" id="2.20.25.350">
    <property type="match status" value="1"/>
</dbReference>
<evidence type="ECO:0000256" key="3">
    <source>
        <dbReference type="ARBA" id="ARBA00022741"/>
    </source>
</evidence>
<accession>A0A1V2LHU6</accession>
<dbReference type="EMBL" id="MQVM01000029">
    <property type="protein sequence ID" value="ONH71718.1"/>
    <property type="molecule type" value="Genomic_DNA"/>
</dbReference>